<name>C8PFX1_9BACT</name>
<dbReference type="AlphaFoldDB" id="C8PFX1"/>
<gene>
    <name evidence="2" type="ORF">CAMGR0001_0764</name>
</gene>
<protein>
    <submittedName>
        <fullName evidence="2">Uncharacterized protein</fullName>
    </submittedName>
</protein>
<organism evidence="2 3">
    <name type="scientific">Campylobacter gracilis RM3268</name>
    <dbReference type="NCBI Taxonomy" id="553220"/>
    <lineage>
        <taxon>Bacteria</taxon>
        <taxon>Pseudomonadati</taxon>
        <taxon>Campylobacterota</taxon>
        <taxon>Epsilonproteobacteria</taxon>
        <taxon>Campylobacterales</taxon>
        <taxon>Campylobacteraceae</taxon>
        <taxon>Campylobacter</taxon>
    </lineage>
</organism>
<reference evidence="2 3" key="1">
    <citation type="submission" date="2009-07" db="EMBL/GenBank/DDBJ databases">
        <authorList>
            <person name="Madupu R."/>
            <person name="Sebastian Y."/>
            <person name="Durkin A.S."/>
            <person name="Torralba M."/>
            <person name="Methe B."/>
            <person name="Sutton G.G."/>
            <person name="Strausberg R.L."/>
            <person name="Nelson K.E."/>
        </authorList>
    </citation>
    <scope>NUCLEOTIDE SEQUENCE [LARGE SCALE GENOMIC DNA]</scope>
    <source>
        <strain evidence="2 3">RM3268</strain>
    </source>
</reference>
<accession>C8PFX1</accession>
<dbReference type="Proteomes" id="UP000005709">
    <property type="component" value="Unassembled WGS sequence"/>
</dbReference>
<proteinExistence type="predicted"/>
<comment type="caution">
    <text evidence="2">The sequence shown here is derived from an EMBL/GenBank/DDBJ whole genome shotgun (WGS) entry which is preliminary data.</text>
</comment>
<keyword evidence="1" id="KW-1133">Transmembrane helix</keyword>
<keyword evidence="1" id="KW-0812">Transmembrane</keyword>
<keyword evidence="1" id="KW-0472">Membrane</keyword>
<sequence length="60" mass="6974">MKFKPYRATAGVFAYVIYLGCCFKILILRANIFCKLPRDFDAQMKALRLKTSHALKFDLI</sequence>
<dbReference type="EMBL" id="ACYG01000019">
    <property type="protein sequence ID" value="EEV18009.1"/>
    <property type="molecule type" value="Genomic_DNA"/>
</dbReference>
<feature type="transmembrane region" description="Helical" evidence="1">
    <location>
        <begin position="6"/>
        <end position="28"/>
    </location>
</feature>
<evidence type="ECO:0000256" key="1">
    <source>
        <dbReference type="SAM" id="Phobius"/>
    </source>
</evidence>
<keyword evidence="3" id="KW-1185">Reference proteome</keyword>
<evidence type="ECO:0000313" key="2">
    <source>
        <dbReference type="EMBL" id="EEV18009.1"/>
    </source>
</evidence>
<evidence type="ECO:0000313" key="3">
    <source>
        <dbReference type="Proteomes" id="UP000005709"/>
    </source>
</evidence>